<dbReference type="GO" id="GO:0051301">
    <property type="term" value="P:cell division"/>
    <property type="evidence" value="ECO:0007669"/>
    <property type="project" value="TreeGrafter"/>
</dbReference>
<dbReference type="EMBL" id="CP006585">
    <property type="protein sequence ID" value="AGW13419.1"/>
    <property type="molecule type" value="Genomic_DNA"/>
</dbReference>
<dbReference type="Gene3D" id="3.40.50.300">
    <property type="entry name" value="P-loop containing nucleotide triphosphate hydrolases"/>
    <property type="match status" value="1"/>
</dbReference>
<name>T2GB66_MEGG1</name>
<dbReference type="PANTHER" id="PTHR48102">
    <property type="entry name" value="ATP-DEPENDENT CLP PROTEASE ATP-BINDING SUBUNIT CLPX-LIKE, MITOCHONDRIAL-RELATED"/>
    <property type="match status" value="1"/>
</dbReference>
<evidence type="ECO:0000313" key="4">
    <source>
        <dbReference type="Proteomes" id="UP000016587"/>
    </source>
</evidence>
<reference evidence="3 4" key="1">
    <citation type="journal article" date="2013" name="J. Bacteriol.">
        <title>Roles of HynAB and Ech, the only two hydrogenases found in the model sulfate reducer Desulfovibrio gigas.</title>
        <authorList>
            <person name="Morais-Silva F.O."/>
            <person name="Santos C.I."/>
            <person name="Rodrigues R."/>
            <person name="Pereira I.A."/>
            <person name="Rodrigues-Pousada C."/>
        </authorList>
    </citation>
    <scope>NUCLEOTIDE SEQUENCE [LARGE SCALE GENOMIC DNA]</scope>
    <source>
        <strain evidence="4">ATCC 19364 / DSM 1382 / NCIMB 9332 / VKM B-1759</strain>
    </source>
</reference>
<dbReference type="RefSeq" id="WP_021760265.1">
    <property type="nucleotide sequence ID" value="NC_022444.1"/>
</dbReference>
<dbReference type="Proteomes" id="UP000016587">
    <property type="component" value="Chromosome"/>
</dbReference>
<dbReference type="STRING" id="1121448.DGI_1586"/>
<dbReference type="HOGENOM" id="CLU_014218_8_3_7"/>
<dbReference type="KEGG" id="dgg:DGI_1586"/>
<dbReference type="PATRIC" id="fig|1121448.10.peg.1578"/>
<proteinExistence type="predicted"/>
<dbReference type="InterPro" id="IPR003959">
    <property type="entry name" value="ATPase_AAA_core"/>
</dbReference>
<dbReference type="GO" id="GO:0051603">
    <property type="term" value="P:proteolysis involved in protein catabolic process"/>
    <property type="evidence" value="ECO:0007669"/>
    <property type="project" value="TreeGrafter"/>
</dbReference>
<dbReference type="GO" id="GO:0016887">
    <property type="term" value="F:ATP hydrolysis activity"/>
    <property type="evidence" value="ECO:0007669"/>
    <property type="project" value="InterPro"/>
</dbReference>
<reference evidence="4" key="2">
    <citation type="submission" date="2013-07" db="EMBL/GenBank/DDBJ databases">
        <authorList>
            <person name="Morais-Silva F.O."/>
            <person name="Rezende A.M."/>
            <person name="Pimentel C."/>
            <person name="Resende D.M."/>
            <person name="Santos C.I."/>
            <person name="Clemente C."/>
            <person name="de Oliveira L.M."/>
            <person name="da Silva S.M."/>
            <person name="Costa D.A."/>
            <person name="Varela-Raposo A."/>
            <person name="Horacio E.C.A."/>
            <person name="Matos M."/>
            <person name="Flores O."/>
            <person name="Ruiz J.C."/>
            <person name="Rodrigues-Pousada C."/>
        </authorList>
    </citation>
    <scope>NUCLEOTIDE SEQUENCE [LARGE SCALE GENOMIC DNA]</scope>
    <source>
        <strain evidence="4">ATCC 19364 / DSM 1382 / NCIMB 9332 / VKM B-1759</strain>
    </source>
</reference>
<keyword evidence="4" id="KW-1185">Reference proteome</keyword>
<feature type="region of interest" description="Disordered" evidence="1">
    <location>
        <begin position="364"/>
        <end position="394"/>
    </location>
</feature>
<dbReference type="InterPro" id="IPR050052">
    <property type="entry name" value="ATP-dep_Clp_protease_ClpX"/>
</dbReference>
<dbReference type="AlphaFoldDB" id="T2GB66"/>
<dbReference type="SUPFAM" id="SSF52540">
    <property type="entry name" value="P-loop containing nucleoside triphosphate hydrolases"/>
    <property type="match status" value="1"/>
</dbReference>
<evidence type="ECO:0000259" key="2">
    <source>
        <dbReference type="SMART" id="SM00382"/>
    </source>
</evidence>
<gene>
    <name evidence="3" type="ORF">DGI_1586</name>
</gene>
<dbReference type="PANTHER" id="PTHR48102:SF7">
    <property type="entry name" value="ATP-DEPENDENT CLP PROTEASE ATP-BINDING SUBUNIT CLPX-LIKE, MITOCHONDRIAL"/>
    <property type="match status" value="1"/>
</dbReference>
<organism evidence="3 4">
    <name type="scientific">Megalodesulfovibrio gigas (strain ATCC 19364 / DSM 1382 / NCIMB 9332 / VKM B-1759)</name>
    <name type="common">Desulfovibrio gigas</name>
    <dbReference type="NCBI Taxonomy" id="1121448"/>
    <lineage>
        <taxon>Bacteria</taxon>
        <taxon>Pseudomonadati</taxon>
        <taxon>Thermodesulfobacteriota</taxon>
        <taxon>Desulfovibrionia</taxon>
        <taxon>Desulfovibrionales</taxon>
        <taxon>Desulfovibrionaceae</taxon>
        <taxon>Megalodesulfovibrio</taxon>
    </lineage>
</organism>
<dbReference type="Gene3D" id="1.10.8.60">
    <property type="match status" value="1"/>
</dbReference>
<protein>
    <submittedName>
        <fullName evidence="3">Putative ATPase</fullName>
    </submittedName>
</protein>
<dbReference type="eggNOG" id="COG1219">
    <property type="taxonomic scope" value="Bacteria"/>
</dbReference>
<sequence length="394" mass="43958">MGTPSQGLRPHQIFDFLAARVLGQDEALRGVAVSIYKHLYGIRGGRIFLIGGSGTGKTTLMRAIQHFFMAHPALKPFAAMCIVNARTLVDENGDVDVLRIFQHLEADARRLLGPDAEAREVAAQMERGTICLDEVDKISGKLAGKPDVVGLSLQQALLTFIEGEQVQHAVRERHGEGRHDFSLNTGRMLFVCGGAFEELYDQVYRRVENKEDERRLREVRTYDSRLGMRTDILFSLKEYMKLADLYAYGMAPQFISRFSGVTLLEDLHRGALREILLKSEESPYRISRQYFATMDIELVLTAEAVDIVVDKAYENARIGARALREVFAKVITALEFDPFGSGLLQQKGEGWRLVVKRELAQERLHSQDADPADAMAGASKDAAEALAEQVGELS</sequence>
<evidence type="ECO:0000256" key="1">
    <source>
        <dbReference type="SAM" id="MobiDB-lite"/>
    </source>
</evidence>
<evidence type="ECO:0000313" key="3">
    <source>
        <dbReference type="EMBL" id="AGW13419.1"/>
    </source>
</evidence>
<dbReference type="Pfam" id="PF00004">
    <property type="entry name" value="AAA"/>
    <property type="match status" value="1"/>
</dbReference>
<dbReference type="OrthoDB" id="5442716at2"/>
<feature type="domain" description="AAA+ ATPase" evidence="2">
    <location>
        <begin position="43"/>
        <end position="173"/>
    </location>
</feature>
<dbReference type="SMART" id="SM00382">
    <property type="entry name" value="AAA"/>
    <property type="match status" value="1"/>
</dbReference>
<dbReference type="InterPro" id="IPR027417">
    <property type="entry name" value="P-loop_NTPase"/>
</dbReference>
<dbReference type="GO" id="GO:0005524">
    <property type="term" value="F:ATP binding"/>
    <property type="evidence" value="ECO:0007669"/>
    <property type="project" value="InterPro"/>
</dbReference>
<accession>T2GB66</accession>
<dbReference type="InterPro" id="IPR003593">
    <property type="entry name" value="AAA+_ATPase"/>
</dbReference>
<dbReference type="GO" id="GO:0009376">
    <property type="term" value="C:HslUV protease complex"/>
    <property type="evidence" value="ECO:0007669"/>
    <property type="project" value="TreeGrafter"/>
</dbReference>